<dbReference type="SUPFAM" id="SSF48695">
    <property type="entry name" value="Multiheme cytochromes"/>
    <property type="match status" value="1"/>
</dbReference>
<accession>A0A3B1BB11</accession>
<feature type="domain" description="Cytochrome c-552/4" evidence="1">
    <location>
        <begin position="320"/>
        <end position="388"/>
    </location>
</feature>
<dbReference type="Gene3D" id="1.10.1130.10">
    <property type="entry name" value="Flavocytochrome C3, Chain A"/>
    <property type="match status" value="1"/>
</dbReference>
<evidence type="ECO:0000313" key="2">
    <source>
        <dbReference type="EMBL" id="VAX11491.1"/>
    </source>
</evidence>
<dbReference type="SUPFAM" id="SSF56300">
    <property type="entry name" value="Metallo-dependent phosphatases"/>
    <property type="match status" value="1"/>
</dbReference>
<dbReference type="EMBL" id="UOFX01000085">
    <property type="protein sequence ID" value="VAX11491.1"/>
    <property type="molecule type" value="Genomic_DNA"/>
</dbReference>
<evidence type="ECO:0000259" key="1">
    <source>
        <dbReference type="Pfam" id="PF13435"/>
    </source>
</evidence>
<gene>
    <name evidence="2" type="ORF">MNBD_GAMMA26-2548</name>
</gene>
<dbReference type="InterPro" id="IPR036280">
    <property type="entry name" value="Multihaem_cyt_sf"/>
</dbReference>
<dbReference type="InterPro" id="IPR023155">
    <property type="entry name" value="Cyt_c-552/4"/>
</dbReference>
<sequence>MPRHRRQLLVLIFIAISLVQMGCANDKEKEITIIYSGNLNGELEPCGCAEATNLGGIKRRATMIQRLRAQHPDLFLISSGGLLSSNSSQDHLKGEYILKGLATMDYDAVGLQWNDMAFGLGLIQEFALPWVASNWLSDEIPPLRTVERAGIRLAFFAWLDPHESLQQRMTGVQKIVSDDPQTLIPAMAKAKDERAITVLITTLPLEQALERIPLEQVDILLIQAINEKYGDPQRIGDTLVLQPGTRGMRLGRVDIVLNRNNKIDSFRSEVIQLPSSVPDAPELEAWYLEYLARGKEDFLQRAKVRKTLNSGASPYIGGDACKDCHAQAYEVWTQSKHAVAYETLKSVNKAYDPDCIGCHTVGFEQPGGFVEPIITYHLLNVQCESCHGPSRSHANSEGTKPVGHTGWSRQKMCQQCHVGSHSPAFEFEHYWPKIAH</sequence>
<organism evidence="2">
    <name type="scientific">hydrothermal vent metagenome</name>
    <dbReference type="NCBI Taxonomy" id="652676"/>
    <lineage>
        <taxon>unclassified sequences</taxon>
        <taxon>metagenomes</taxon>
        <taxon>ecological metagenomes</taxon>
    </lineage>
</organism>
<reference evidence="2" key="1">
    <citation type="submission" date="2018-06" db="EMBL/GenBank/DDBJ databases">
        <authorList>
            <person name="Zhirakovskaya E."/>
        </authorList>
    </citation>
    <scope>NUCLEOTIDE SEQUENCE</scope>
</reference>
<dbReference type="Pfam" id="PF13435">
    <property type="entry name" value="Cytochrome_C554"/>
    <property type="match status" value="1"/>
</dbReference>
<dbReference type="Gene3D" id="3.60.21.10">
    <property type="match status" value="1"/>
</dbReference>
<name>A0A3B1BB11_9ZZZZ</name>
<dbReference type="InterPro" id="IPR029052">
    <property type="entry name" value="Metallo-depent_PP-like"/>
</dbReference>
<dbReference type="GO" id="GO:0016787">
    <property type="term" value="F:hydrolase activity"/>
    <property type="evidence" value="ECO:0007669"/>
    <property type="project" value="InterPro"/>
</dbReference>
<dbReference type="PANTHER" id="PTHR11575:SF24">
    <property type="entry name" value="5'-NUCLEOTIDASE"/>
    <property type="match status" value="1"/>
</dbReference>
<dbReference type="GO" id="GO:0009166">
    <property type="term" value="P:nucleotide catabolic process"/>
    <property type="evidence" value="ECO:0007669"/>
    <property type="project" value="InterPro"/>
</dbReference>
<dbReference type="InterPro" id="IPR006179">
    <property type="entry name" value="5_nucleotidase/apyrase"/>
</dbReference>
<dbReference type="PANTHER" id="PTHR11575">
    <property type="entry name" value="5'-NUCLEOTIDASE-RELATED"/>
    <property type="match status" value="1"/>
</dbReference>
<protein>
    <recommendedName>
        <fullName evidence="1">Cytochrome c-552/4 domain-containing protein</fullName>
    </recommendedName>
</protein>
<proteinExistence type="predicted"/>
<dbReference type="AlphaFoldDB" id="A0A3B1BB11"/>